<dbReference type="EMBL" id="MCRJ01000008">
    <property type="protein sequence ID" value="ODN72077.1"/>
    <property type="molecule type" value="Genomic_DNA"/>
</dbReference>
<dbReference type="PANTHER" id="PTHR22807:SF61">
    <property type="entry name" value="NOL1_NOP2_SUN FAMILY PROTEIN _ ANTITERMINATION NUSB DOMAIN-CONTAINING PROTEIN"/>
    <property type="match status" value="1"/>
</dbReference>
<dbReference type="GO" id="GO:0001510">
    <property type="term" value="P:RNA methylation"/>
    <property type="evidence" value="ECO:0007669"/>
    <property type="project" value="InterPro"/>
</dbReference>
<gene>
    <name evidence="8" type="primary">rsmB_2</name>
    <name evidence="8" type="ORF">A6302_00592</name>
</gene>
<evidence type="ECO:0000313" key="8">
    <source>
        <dbReference type="EMBL" id="ODN72077.1"/>
    </source>
</evidence>
<dbReference type="InterPro" id="IPR049560">
    <property type="entry name" value="MeTrfase_RsmB-F_NOP2_cat"/>
</dbReference>
<evidence type="ECO:0000256" key="3">
    <source>
        <dbReference type="ARBA" id="ARBA00022679"/>
    </source>
</evidence>
<dbReference type="Pfam" id="PF01189">
    <property type="entry name" value="Methyltr_RsmB-F"/>
    <property type="match status" value="1"/>
</dbReference>
<dbReference type="InterPro" id="IPR018314">
    <property type="entry name" value="RsmB/NOL1/NOP2-like_CS"/>
</dbReference>
<dbReference type="GO" id="GO:0008173">
    <property type="term" value="F:RNA methyltransferase activity"/>
    <property type="evidence" value="ECO:0007669"/>
    <property type="project" value="InterPro"/>
</dbReference>
<sequence>MQDAAACLPPRLLGDVTGLTVADLCAAPGGKTAMLAAGGARVTAVDHSARRLERLSRNLARLGLEAEVVTADVATYAGGPFDAVLLDAPCSATGTIRRHPDVAFLKGEGDIAELAAQQRRMLERAIDLVKPGGLLVYCTCSLEPEEGEAQIRRVLADGLPVERVPVDPAEIGGLADAVTAEGDVRTLPSMLPNADPRLAGLDGFFIARLRRL</sequence>
<dbReference type="PANTHER" id="PTHR22807">
    <property type="entry name" value="NOP2 YEAST -RELATED NOL1/NOP2/FMU SUN DOMAIN-CONTAINING"/>
    <property type="match status" value="1"/>
</dbReference>
<keyword evidence="5 6" id="KW-0694">RNA-binding</keyword>
<evidence type="ECO:0000256" key="1">
    <source>
        <dbReference type="ARBA" id="ARBA00007494"/>
    </source>
</evidence>
<feature type="active site" description="Nucleophile" evidence="6">
    <location>
        <position position="140"/>
    </location>
</feature>
<dbReference type="PRINTS" id="PR02008">
    <property type="entry name" value="RCMTFAMILY"/>
</dbReference>
<dbReference type="PROSITE" id="PS01153">
    <property type="entry name" value="NOL1_NOP2_SUN"/>
    <property type="match status" value="1"/>
</dbReference>
<comment type="similarity">
    <text evidence="1 6">Belongs to the class I-like SAM-binding methyltransferase superfamily. RsmB/NOP family.</text>
</comment>
<name>A0A1E3H6W5_9HYPH</name>
<keyword evidence="9" id="KW-1185">Reference proteome</keyword>
<keyword evidence="2 6" id="KW-0489">Methyltransferase</keyword>
<dbReference type="PROSITE" id="PS51686">
    <property type="entry name" value="SAM_MT_RSMB_NOP"/>
    <property type="match status" value="1"/>
</dbReference>
<dbReference type="GO" id="GO:0003723">
    <property type="term" value="F:RNA binding"/>
    <property type="evidence" value="ECO:0007669"/>
    <property type="project" value="UniProtKB-UniRule"/>
</dbReference>
<feature type="binding site" evidence="6">
    <location>
        <position position="87"/>
    </location>
    <ligand>
        <name>S-adenosyl-L-methionine</name>
        <dbReference type="ChEBI" id="CHEBI:59789"/>
    </ligand>
</feature>
<protein>
    <submittedName>
        <fullName evidence="8">Ribosomal RNA small subunit methyltransferase B</fullName>
        <ecNumber evidence="8">2.1.1.176</ecNumber>
    </submittedName>
</protein>
<dbReference type="Gene3D" id="3.40.50.150">
    <property type="entry name" value="Vaccinia Virus protein VP39"/>
    <property type="match status" value="1"/>
</dbReference>
<dbReference type="Proteomes" id="UP000094622">
    <property type="component" value="Unassembled WGS sequence"/>
</dbReference>
<dbReference type="AlphaFoldDB" id="A0A1E3H6W5"/>
<keyword evidence="3 6" id="KW-0808">Transferase</keyword>
<accession>A0A1E3H6W5</accession>
<dbReference type="InterPro" id="IPR023267">
    <property type="entry name" value="RCMT"/>
</dbReference>
<organism evidence="8 9">
    <name type="scientific">Methylobrevis pamukkalensis</name>
    <dbReference type="NCBI Taxonomy" id="1439726"/>
    <lineage>
        <taxon>Bacteria</taxon>
        <taxon>Pseudomonadati</taxon>
        <taxon>Pseudomonadota</taxon>
        <taxon>Alphaproteobacteria</taxon>
        <taxon>Hyphomicrobiales</taxon>
        <taxon>Pleomorphomonadaceae</taxon>
        <taxon>Methylobrevis</taxon>
    </lineage>
</organism>
<proteinExistence type="inferred from homology"/>
<evidence type="ECO:0000256" key="6">
    <source>
        <dbReference type="PROSITE-ProRule" id="PRU01023"/>
    </source>
</evidence>
<dbReference type="EC" id="2.1.1.176" evidence="8"/>
<reference evidence="8 9" key="1">
    <citation type="submission" date="2016-07" db="EMBL/GenBank/DDBJ databases">
        <title>Draft Genome Sequence of Methylobrevis pamukkalensis PK2.</title>
        <authorList>
            <person name="Vasilenko O.V."/>
            <person name="Doronina N.V."/>
            <person name="Shmareva M.N."/>
            <person name="Tarlachkov S.V."/>
            <person name="Mustakhimov I."/>
            <person name="Trotsenko Y.A."/>
        </authorList>
    </citation>
    <scope>NUCLEOTIDE SEQUENCE [LARGE SCALE GENOMIC DNA]</scope>
    <source>
        <strain evidence="8 9">PK2</strain>
    </source>
</reference>
<dbReference type="SUPFAM" id="SSF53335">
    <property type="entry name" value="S-adenosyl-L-methionine-dependent methyltransferases"/>
    <property type="match status" value="1"/>
</dbReference>
<feature type="binding site" evidence="6">
    <location>
        <position position="46"/>
    </location>
    <ligand>
        <name>S-adenosyl-L-methionine</name>
        <dbReference type="ChEBI" id="CHEBI:59789"/>
    </ligand>
</feature>
<evidence type="ECO:0000256" key="4">
    <source>
        <dbReference type="ARBA" id="ARBA00022691"/>
    </source>
</evidence>
<evidence type="ECO:0000256" key="2">
    <source>
        <dbReference type="ARBA" id="ARBA00022603"/>
    </source>
</evidence>
<dbReference type="CDD" id="cd02440">
    <property type="entry name" value="AdoMet_MTases"/>
    <property type="match status" value="1"/>
</dbReference>
<comment type="caution">
    <text evidence="8">The sequence shown here is derived from an EMBL/GenBank/DDBJ whole genome shotgun (WGS) entry which is preliminary data.</text>
</comment>
<evidence type="ECO:0000256" key="5">
    <source>
        <dbReference type="ARBA" id="ARBA00022884"/>
    </source>
</evidence>
<dbReference type="InterPro" id="IPR001678">
    <property type="entry name" value="MeTrfase_RsmB-F_NOP2_dom"/>
</dbReference>
<evidence type="ECO:0000313" key="9">
    <source>
        <dbReference type="Proteomes" id="UP000094622"/>
    </source>
</evidence>
<feature type="binding site" evidence="6">
    <location>
        <begin position="25"/>
        <end position="31"/>
    </location>
    <ligand>
        <name>S-adenosyl-L-methionine</name>
        <dbReference type="ChEBI" id="CHEBI:59789"/>
    </ligand>
</feature>
<comment type="caution">
    <text evidence="6">Lacks conserved residue(s) required for the propagation of feature annotation.</text>
</comment>
<evidence type="ECO:0000259" key="7">
    <source>
        <dbReference type="PROSITE" id="PS51686"/>
    </source>
</evidence>
<dbReference type="PATRIC" id="fig|1439726.3.peg.624"/>
<keyword evidence="4 6" id="KW-0949">S-adenosyl-L-methionine</keyword>
<feature type="domain" description="SAM-dependent MTase RsmB/NOP-type" evidence="7">
    <location>
        <begin position="1"/>
        <end position="212"/>
    </location>
</feature>
<dbReference type="InterPro" id="IPR029063">
    <property type="entry name" value="SAM-dependent_MTases_sf"/>
</dbReference>